<keyword evidence="2" id="KW-0732">Signal</keyword>
<gene>
    <name evidence="3" type="ORF">QYF61_026692</name>
</gene>
<dbReference type="AlphaFoldDB" id="A0AAN7S4R8"/>
<comment type="caution">
    <text evidence="3">The sequence shown here is derived from an EMBL/GenBank/DDBJ whole genome shotgun (WGS) entry which is preliminary data.</text>
</comment>
<keyword evidence="4" id="KW-1185">Reference proteome</keyword>
<proteinExistence type="predicted"/>
<accession>A0AAN7S4R8</accession>
<evidence type="ECO:0000313" key="4">
    <source>
        <dbReference type="Proteomes" id="UP001333110"/>
    </source>
</evidence>
<feature type="region of interest" description="Disordered" evidence="1">
    <location>
        <begin position="53"/>
        <end position="86"/>
    </location>
</feature>
<protein>
    <submittedName>
        <fullName evidence="3">Uncharacterized protein</fullName>
    </submittedName>
</protein>
<organism evidence="3 4">
    <name type="scientific">Mycteria americana</name>
    <name type="common">Wood stork</name>
    <dbReference type="NCBI Taxonomy" id="33587"/>
    <lineage>
        <taxon>Eukaryota</taxon>
        <taxon>Metazoa</taxon>
        <taxon>Chordata</taxon>
        <taxon>Craniata</taxon>
        <taxon>Vertebrata</taxon>
        <taxon>Euteleostomi</taxon>
        <taxon>Archelosauria</taxon>
        <taxon>Archosauria</taxon>
        <taxon>Dinosauria</taxon>
        <taxon>Saurischia</taxon>
        <taxon>Theropoda</taxon>
        <taxon>Coelurosauria</taxon>
        <taxon>Aves</taxon>
        <taxon>Neognathae</taxon>
        <taxon>Neoaves</taxon>
        <taxon>Aequornithes</taxon>
        <taxon>Ciconiiformes</taxon>
        <taxon>Ciconiidae</taxon>
        <taxon>Mycteria</taxon>
    </lineage>
</organism>
<reference evidence="3 4" key="1">
    <citation type="journal article" date="2023" name="J. Hered.">
        <title>Chromosome-level genome of the wood stork (Mycteria americana) provides insight into avian chromosome evolution.</title>
        <authorList>
            <person name="Flamio R. Jr."/>
            <person name="Ramstad K.M."/>
        </authorList>
    </citation>
    <scope>NUCLEOTIDE SEQUENCE [LARGE SCALE GENOMIC DNA]</scope>
    <source>
        <strain evidence="3">JAX WOST 10</strain>
    </source>
</reference>
<dbReference type="EMBL" id="JAUNZN010000002">
    <property type="protein sequence ID" value="KAK4828467.1"/>
    <property type="molecule type" value="Genomic_DNA"/>
</dbReference>
<dbReference type="Proteomes" id="UP001333110">
    <property type="component" value="Unassembled WGS sequence"/>
</dbReference>
<evidence type="ECO:0000313" key="3">
    <source>
        <dbReference type="EMBL" id="KAK4828467.1"/>
    </source>
</evidence>
<evidence type="ECO:0000256" key="2">
    <source>
        <dbReference type="SAM" id="SignalP"/>
    </source>
</evidence>
<feature type="chain" id="PRO_5042917756" evidence="2">
    <location>
        <begin position="30"/>
        <end position="178"/>
    </location>
</feature>
<feature type="signal peptide" evidence="2">
    <location>
        <begin position="1"/>
        <end position="29"/>
    </location>
</feature>
<sequence length="178" mass="18574">MRGAKKRQALPAIVLLLLASAPPPPGAEGRDVPAAGAERGALLDLLLQALGDGGRPVPARPPRRDRVISRRYSGGGAPPPDPRAIAAAAPPPPRLFAAARHGGLLGQVWEIRAVLGMGACFTFWSMLRLGQGAVSLALAQVRPGRDTQGQFRAKPSCLVMFTDSAWPGDQAAGHLCRS</sequence>
<evidence type="ECO:0000256" key="1">
    <source>
        <dbReference type="SAM" id="MobiDB-lite"/>
    </source>
</evidence>
<name>A0AAN7S4R8_MYCAM</name>